<dbReference type="GO" id="GO:0042101">
    <property type="term" value="C:T cell receptor complex"/>
    <property type="evidence" value="ECO:0007669"/>
    <property type="project" value="UniProtKB-KW"/>
</dbReference>
<evidence type="ECO:0000313" key="10">
    <source>
        <dbReference type="EMBL" id="KAF6392527.1"/>
    </source>
</evidence>
<dbReference type="PANTHER" id="PTHR19339:SF5">
    <property type="entry name" value="IG-LIKE DOMAIN-CONTAINING PROTEIN"/>
    <property type="match status" value="1"/>
</dbReference>
<comment type="subcellular location">
    <subcellularLocation>
        <location evidence="1">Cell membrane</location>
    </subcellularLocation>
</comment>
<feature type="domain" description="Ig-like" evidence="9">
    <location>
        <begin position="14"/>
        <end position="101"/>
    </location>
</feature>
<dbReference type="InterPro" id="IPR013783">
    <property type="entry name" value="Ig-like_fold"/>
</dbReference>
<dbReference type="InterPro" id="IPR007110">
    <property type="entry name" value="Ig-like_dom"/>
</dbReference>
<evidence type="ECO:0000256" key="1">
    <source>
        <dbReference type="ARBA" id="ARBA00004236"/>
    </source>
</evidence>
<dbReference type="InterPro" id="IPR036179">
    <property type="entry name" value="Ig-like_dom_sf"/>
</dbReference>
<keyword evidence="3" id="KW-0732">Signal</keyword>
<evidence type="ECO:0000256" key="5">
    <source>
        <dbReference type="ARBA" id="ARBA00023157"/>
    </source>
</evidence>
<evidence type="ECO:0000256" key="4">
    <source>
        <dbReference type="ARBA" id="ARBA00023136"/>
    </source>
</evidence>
<keyword evidence="5" id="KW-1015">Disulfide bond</keyword>
<evidence type="ECO:0000256" key="3">
    <source>
        <dbReference type="ARBA" id="ARBA00022729"/>
    </source>
</evidence>
<dbReference type="AlphaFoldDB" id="A0A7J8B146"/>
<keyword evidence="8" id="KW-1064">Adaptive immunity</keyword>
<accession>A0A7J8B146</accession>
<comment type="subunit">
    <text evidence="7">Alpha-beta TR is a heterodimer composed of an alpha and beta chain; disulfide-linked. The alpha-beta TR is associated with the transmembrane signaling CD3 coreceptor proteins to form the TR-CD3 (TcR or TCR). The assembly of alpha-beta TR heterodimers with CD3 occurs in the endoplasmic reticulum where a single alpha-beta TR heterodimer associates with one CD3D-CD3E heterodimer, one CD3G-CD3E heterodimer and one CD247 homodimer forming a stable octameric structure. CD3D-CD3E and CD3G-CD3E heterodimers preferentially associate with TR alpha and TR beta chains, respectively. The association of the CD247 homodimer is the last step of TcR assembly in the endoplasmic reticulum and is required for transport to the cell surface.</text>
</comment>
<keyword evidence="8" id="KW-1279">T cell receptor</keyword>
<evidence type="ECO:0000259" key="9">
    <source>
        <dbReference type="PROSITE" id="PS50835"/>
    </source>
</evidence>
<evidence type="ECO:0000256" key="7">
    <source>
        <dbReference type="ARBA" id="ARBA00038651"/>
    </source>
</evidence>
<gene>
    <name evidence="10" type="ORF">mPipKuh1_007731</name>
</gene>
<evidence type="ECO:0000256" key="8">
    <source>
        <dbReference type="ARBA" id="ARBA00043266"/>
    </source>
</evidence>
<evidence type="ECO:0000256" key="6">
    <source>
        <dbReference type="ARBA" id="ARBA00023180"/>
    </source>
</evidence>
<organism evidence="10 11">
    <name type="scientific">Pipistrellus kuhlii</name>
    <name type="common">Kuhl's pipistrelle</name>
    <dbReference type="NCBI Taxonomy" id="59472"/>
    <lineage>
        <taxon>Eukaryota</taxon>
        <taxon>Metazoa</taxon>
        <taxon>Chordata</taxon>
        <taxon>Craniata</taxon>
        <taxon>Vertebrata</taxon>
        <taxon>Euteleostomi</taxon>
        <taxon>Mammalia</taxon>
        <taxon>Eutheria</taxon>
        <taxon>Laurasiatheria</taxon>
        <taxon>Chiroptera</taxon>
        <taxon>Yangochiroptera</taxon>
        <taxon>Vespertilionidae</taxon>
        <taxon>Pipistrellus</taxon>
    </lineage>
</organism>
<proteinExistence type="predicted"/>
<comment type="caution">
    <text evidence="10">The sequence shown here is derived from an EMBL/GenBank/DDBJ whole genome shotgun (WGS) entry which is preliminary data.</text>
</comment>
<dbReference type="EMBL" id="JACAGB010000001">
    <property type="protein sequence ID" value="KAF6392527.1"/>
    <property type="molecule type" value="Genomic_DNA"/>
</dbReference>
<name>A0A7J8B146_PIPKU</name>
<keyword evidence="2" id="KW-1003">Cell membrane</keyword>
<keyword evidence="4" id="KW-0472">Membrane</keyword>
<dbReference type="Proteomes" id="UP000558488">
    <property type="component" value="Unassembled WGS sequence"/>
</dbReference>
<sequence length="152" mass="16902">MCLFFSFQAGVRGMKVEQSPSALSFQEGTSSTLRCNFSILVTYVQWFRQNPQGDITSLFYVASGTKHNGRLSATLHSKDLYSTLNTTTSRLEDSATYLCAADSQCCQVICSLYPNCSWACSPTLSMARHCAPTLGFAHLWVFKFMIQTSFLS</sequence>
<keyword evidence="8" id="KW-0391">Immunity</keyword>
<dbReference type="SUPFAM" id="SSF48726">
    <property type="entry name" value="Immunoglobulin"/>
    <property type="match status" value="1"/>
</dbReference>
<dbReference type="InterPro" id="IPR013106">
    <property type="entry name" value="Ig_V-set"/>
</dbReference>
<protein>
    <recommendedName>
        <fullName evidence="9">Ig-like domain-containing protein</fullName>
    </recommendedName>
</protein>
<evidence type="ECO:0000313" key="11">
    <source>
        <dbReference type="Proteomes" id="UP000558488"/>
    </source>
</evidence>
<reference evidence="10 11" key="1">
    <citation type="journal article" date="2020" name="Nature">
        <title>Six reference-quality genomes reveal evolution of bat adaptations.</title>
        <authorList>
            <person name="Jebb D."/>
            <person name="Huang Z."/>
            <person name="Pippel M."/>
            <person name="Hughes G.M."/>
            <person name="Lavrichenko K."/>
            <person name="Devanna P."/>
            <person name="Winkler S."/>
            <person name="Jermiin L.S."/>
            <person name="Skirmuntt E.C."/>
            <person name="Katzourakis A."/>
            <person name="Burkitt-Gray L."/>
            <person name="Ray D.A."/>
            <person name="Sullivan K.A.M."/>
            <person name="Roscito J.G."/>
            <person name="Kirilenko B.M."/>
            <person name="Davalos L.M."/>
            <person name="Corthals A.P."/>
            <person name="Power M.L."/>
            <person name="Jones G."/>
            <person name="Ransome R.D."/>
            <person name="Dechmann D.K.N."/>
            <person name="Locatelli A.G."/>
            <person name="Puechmaille S.J."/>
            <person name="Fedrigo O."/>
            <person name="Jarvis E.D."/>
            <person name="Hiller M."/>
            <person name="Vernes S.C."/>
            <person name="Myers E.W."/>
            <person name="Teeling E.C."/>
        </authorList>
    </citation>
    <scope>NUCLEOTIDE SEQUENCE [LARGE SCALE GENOMIC DNA]</scope>
    <source>
        <strain evidence="10">MPipKuh1</strain>
        <tissue evidence="10">Flight muscle</tissue>
    </source>
</reference>
<dbReference type="PANTHER" id="PTHR19339">
    <property type="entry name" value="T CELL RECEPTOR ALPHA VARIABLE 39"/>
    <property type="match status" value="1"/>
</dbReference>
<dbReference type="InterPro" id="IPR051896">
    <property type="entry name" value="TCR_alpha_variable"/>
</dbReference>
<dbReference type="PROSITE" id="PS50835">
    <property type="entry name" value="IG_LIKE"/>
    <property type="match status" value="1"/>
</dbReference>
<dbReference type="Gene3D" id="2.60.40.10">
    <property type="entry name" value="Immunoglobulins"/>
    <property type="match status" value="1"/>
</dbReference>
<keyword evidence="11" id="KW-1185">Reference proteome</keyword>
<dbReference type="Pfam" id="PF07686">
    <property type="entry name" value="V-set"/>
    <property type="match status" value="1"/>
</dbReference>
<evidence type="ECO:0000256" key="2">
    <source>
        <dbReference type="ARBA" id="ARBA00022475"/>
    </source>
</evidence>
<keyword evidence="6" id="KW-0325">Glycoprotein</keyword>